<sequence>MEQIDPEKNFSESGVCNLNGNAWIKPPMGWFKANVDEAATLRSLQAGCGGVFRDAMGAWLFGFTKSLGTCSAQMVEEWSVFEALQCAWEMGIRKLILESDAQIVLDLIADPDYNSGSLLMVEIRELRNRD</sequence>
<gene>
    <name evidence="2" type="ORF">QN277_013676</name>
</gene>
<dbReference type="CDD" id="cd06222">
    <property type="entry name" value="RNase_H_like"/>
    <property type="match status" value="1"/>
</dbReference>
<dbReference type="PANTHER" id="PTHR47723:SF13">
    <property type="entry name" value="PUTATIVE-RELATED"/>
    <property type="match status" value="1"/>
</dbReference>
<comment type="caution">
    <text evidence="2">The sequence shown here is derived from an EMBL/GenBank/DDBJ whole genome shotgun (WGS) entry which is preliminary data.</text>
</comment>
<keyword evidence="3" id="KW-1185">Reference proteome</keyword>
<dbReference type="PANTHER" id="PTHR47723">
    <property type="entry name" value="OS05G0353850 PROTEIN"/>
    <property type="match status" value="1"/>
</dbReference>
<dbReference type="InterPro" id="IPR036397">
    <property type="entry name" value="RNaseH_sf"/>
</dbReference>
<accession>A0AAE1N3A6</accession>
<dbReference type="InterPro" id="IPR044730">
    <property type="entry name" value="RNase_H-like_dom_plant"/>
</dbReference>
<dbReference type="AlphaFoldDB" id="A0AAE1N3A6"/>
<dbReference type="InterPro" id="IPR012337">
    <property type="entry name" value="RNaseH-like_sf"/>
</dbReference>
<dbReference type="EMBL" id="JAWXYG010000002">
    <property type="protein sequence ID" value="KAK4282279.1"/>
    <property type="molecule type" value="Genomic_DNA"/>
</dbReference>
<dbReference type="SUPFAM" id="SSF53098">
    <property type="entry name" value="Ribonuclease H-like"/>
    <property type="match status" value="1"/>
</dbReference>
<dbReference type="GO" id="GO:0003676">
    <property type="term" value="F:nucleic acid binding"/>
    <property type="evidence" value="ECO:0007669"/>
    <property type="project" value="InterPro"/>
</dbReference>
<dbReference type="InterPro" id="IPR053151">
    <property type="entry name" value="RNase_H-like"/>
</dbReference>
<dbReference type="Proteomes" id="UP001293593">
    <property type="component" value="Unassembled WGS sequence"/>
</dbReference>
<protein>
    <recommendedName>
        <fullName evidence="1">RNase H type-1 domain-containing protein</fullName>
    </recommendedName>
</protein>
<reference evidence="2" key="1">
    <citation type="submission" date="2023-10" db="EMBL/GenBank/DDBJ databases">
        <title>Chromosome-level genome of the transformable northern wattle, Acacia crassicarpa.</title>
        <authorList>
            <person name="Massaro I."/>
            <person name="Sinha N.R."/>
            <person name="Poethig S."/>
            <person name="Leichty A.R."/>
        </authorList>
    </citation>
    <scope>NUCLEOTIDE SEQUENCE</scope>
    <source>
        <strain evidence="2">Acra3RX</strain>
        <tissue evidence="2">Leaf</tissue>
    </source>
</reference>
<evidence type="ECO:0000313" key="2">
    <source>
        <dbReference type="EMBL" id="KAK4282279.1"/>
    </source>
</evidence>
<name>A0AAE1N3A6_9FABA</name>
<evidence type="ECO:0000259" key="1">
    <source>
        <dbReference type="Pfam" id="PF13456"/>
    </source>
</evidence>
<evidence type="ECO:0000313" key="3">
    <source>
        <dbReference type="Proteomes" id="UP001293593"/>
    </source>
</evidence>
<dbReference type="GO" id="GO:0004523">
    <property type="term" value="F:RNA-DNA hybrid ribonuclease activity"/>
    <property type="evidence" value="ECO:0007669"/>
    <property type="project" value="InterPro"/>
</dbReference>
<dbReference type="InterPro" id="IPR002156">
    <property type="entry name" value="RNaseH_domain"/>
</dbReference>
<dbReference type="Gene3D" id="3.30.420.10">
    <property type="entry name" value="Ribonuclease H-like superfamily/Ribonuclease H"/>
    <property type="match status" value="1"/>
</dbReference>
<feature type="domain" description="RNase H type-1" evidence="1">
    <location>
        <begin position="36"/>
        <end position="113"/>
    </location>
</feature>
<proteinExistence type="predicted"/>
<dbReference type="Pfam" id="PF13456">
    <property type="entry name" value="RVT_3"/>
    <property type="match status" value="1"/>
</dbReference>
<organism evidence="2 3">
    <name type="scientific">Acacia crassicarpa</name>
    <name type="common">northern wattle</name>
    <dbReference type="NCBI Taxonomy" id="499986"/>
    <lineage>
        <taxon>Eukaryota</taxon>
        <taxon>Viridiplantae</taxon>
        <taxon>Streptophyta</taxon>
        <taxon>Embryophyta</taxon>
        <taxon>Tracheophyta</taxon>
        <taxon>Spermatophyta</taxon>
        <taxon>Magnoliopsida</taxon>
        <taxon>eudicotyledons</taxon>
        <taxon>Gunneridae</taxon>
        <taxon>Pentapetalae</taxon>
        <taxon>rosids</taxon>
        <taxon>fabids</taxon>
        <taxon>Fabales</taxon>
        <taxon>Fabaceae</taxon>
        <taxon>Caesalpinioideae</taxon>
        <taxon>mimosoid clade</taxon>
        <taxon>Acacieae</taxon>
        <taxon>Acacia</taxon>
    </lineage>
</organism>